<dbReference type="InterPro" id="IPR002893">
    <property type="entry name" value="Znf_MYND"/>
</dbReference>
<sequence length="311" mass="35180">MAVDTPTRCATCGDAATTSCTGCKDAPEYDLHDAISVVYCSHACQKTDWPRHKDHCRTLQHRKKLYRAARLLKEALLTYRTILYDLHLNEVELKDGTLWLHQKPSRRPMRGPFPEHATSNPNHREAALAANQCTASMALLGRMTRKLLADVPSTLEVIDLHMGAPITRARLTPGPDPRNVPHTLIRATTLHSKEVWLIDSTGCQYGFSEVLVPYDTYYQEKGCKVVIPPTPYDATETKDLDFYKTIPTMNATEIQRENAEQERKDRLHFAAFVDTRVTKDVLEGTREVFEKAVGQFVADLKLHMLKIAPQV</sequence>
<dbReference type="PROSITE" id="PS50865">
    <property type="entry name" value="ZF_MYND_2"/>
    <property type="match status" value="1"/>
</dbReference>
<keyword evidence="2 4" id="KW-0863">Zinc-finger</keyword>
<dbReference type="Pfam" id="PF01753">
    <property type="entry name" value="zf-MYND"/>
    <property type="match status" value="1"/>
</dbReference>
<keyword evidence="7" id="KW-1185">Reference proteome</keyword>
<evidence type="ECO:0000256" key="3">
    <source>
        <dbReference type="ARBA" id="ARBA00022833"/>
    </source>
</evidence>
<dbReference type="SUPFAM" id="SSF144232">
    <property type="entry name" value="HIT/MYND zinc finger-like"/>
    <property type="match status" value="1"/>
</dbReference>
<keyword evidence="3" id="KW-0862">Zinc</keyword>
<comment type="caution">
    <text evidence="6">The sequence shown here is derived from an EMBL/GenBank/DDBJ whole genome shotgun (WGS) entry which is preliminary data.</text>
</comment>
<protein>
    <recommendedName>
        <fullName evidence="5">MYND-type domain-containing protein</fullName>
    </recommendedName>
</protein>
<reference evidence="6" key="1">
    <citation type="journal article" date="2021" name="Nat. Commun.">
        <title>Genetic determinants of endophytism in the Arabidopsis root mycobiome.</title>
        <authorList>
            <person name="Mesny F."/>
            <person name="Miyauchi S."/>
            <person name="Thiergart T."/>
            <person name="Pickel B."/>
            <person name="Atanasova L."/>
            <person name="Karlsson M."/>
            <person name="Huettel B."/>
            <person name="Barry K.W."/>
            <person name="Haridas S."/>
            <person name="Chen C."/>
            <person name="Bauer D."/>
            <person name="Andreopoulos W."/>
            <person name="Pangilinan J."/>
            <person name="LaButti K."/>
            <person name="Riley R."/>
            <person name="Lipzen A."/>
            <person name="Clum A."/>
            <person name="Drula E."/>
            <person name="Henrissat B."/>
            <person name="Kohler A."/>
            <person name="Grigoriev I.V."/>
            <person name="Martin F.M."/>
            <person name="Hacquard S."/>
        </authorList>
    </citation>
    <scope>NUCLEOTIDE SEQUENCE</scope>
    <source>
        <strain evidence="6">MPI-CAGE-AT-0016</strain>
    </source>
</reference>
<accession>A0A8K0WYC0</accession>
<dbReference type="OrthoDB" id="432970at2759"/>
<keyword evidence="1" id="KW-0479">Metal-binding</keyword>
<evidence type="ECO:0000259" key="5">
    <source>
        <dbReference type="PROSITE" id="PS50865"/>
    </source>
</evidence>
<dbReference type="Proteomes" id="UP000813385">
    <property type="component" value="Unassembled WGS sequence"/>
</dbReference>
<dbReference type="GO" id="GO:0008270">
    <property type="term" value="F:zinc ion binding"/>
    <property type="evidence" value="ECO:0007669"/>
    <property type="project" value="UniProtKB-KW"/>
</dbReference>
<evidence type="ECO:0000256" key="4">
    <source>
        <dbReference type="PROSITE-ProRule" id="PRU00134"/>
    </source>
</evidence>
<evidence type="ECO:0000313" key="6">
    <source>
        <dbReference type="EMBL" id="KAH7349263.1"/>
    </source>
</evidence>
<proteinExistence type="predicted"/>
<evidence type="ECO:0000313" key="7">
    <source>
        <dbReference type="Proteomes" id="UP000813385"/>
    </source>
</evidence>
<gene>
    <name evidence="6" type="ORF">B0T11DRAFT_129179</name>
</gene>
<evidence type="ECO:0000256" key="1">
    <source>
        <dbReference type="ARBA" id="ARBA00022723"/>
    </source>
</evidence>
<dbReference type="AlphaFoldDB" id="A0A8K0WYC0"/>
<organism evidence="6 7">
    <name type="scientific">Plectosphaerella cucumerina</name>
    <dbReference type="NCBI Taxonomy" id="40658"/>
    <lineage>
        <taxon>Eukaryota</taxon>
        <taxon>Fungi</taxon>
        <taxon>Dikarya</taxon>
        <taxon>Ascomycota</taxon>
        <taxon>Pezizomycotina</taxon>
        <taxon>Sordariomycetes</taxon>
        <taxon>Hypocreomycetidae</taxon>
        <taxon>Glomerellales</taxon>
        <taxon>Plectosphaerellaceae</taxon>
        <taxon>Plectosphaerella</taxon>
    </lineage>
</organism>
<feature type="domain" description="MYND-type" evidence="5">
    <location>
        <begin position="9"/>
        <end position="56"/>
    </location>
</feature>
<name>A0A8K0WYC0_9PEZI</name>
<dbReference type="Gene3D" id="6.10.140.2220">
    <property type="match status" value="1"/>
</dbReference>
<dbReference type="EMBL" id="JAGPXD010000006">
    <property type="protein sequence ID" value="KAH7349263.1"/>
    <property type="molecule type" value="Genomic_DNA"/>
</dbReference>
<evidence type="ECO:0000256" key="2">
    <source>
        <dbReference type="ARBA" id="ARBA00022771"/>
    </source>
</evidence>